<dbReference type="InterPro" id="IPR001279">
    <property type="entry name" value="Metallo-B-lactamas"/>
</dbReference>
<dbReference type="AlphaFoldDB" id="A0A2T1HLH0"/>
<keyword evidence="3" id="KW-1185">Reference proteome</keyword>
<reference evidence="3" key="1">
    <citation type="submission" date="2018-03" db="EMBL/GenBank/DDBJ databases">
        <authorList>
            <person name="Sun L."/>
            <person name="Liu H."/>
            <person name="Chen W."/>
            <person name="Huang K."/>
            <person name="Liu W."/>
            <person name="Gao X."/>
        </authorList>
    </citation>
    <scope>NUCLEOTIDE SEQUENCE [LARGE SCALE GENOMIC DNA]</scope>
    <source>
        <strain evidence="3">SH9</strain>
    </source>
</reference>
<gene>
    <name evidence="2" type="ORF">SLNSH_23750</name>
</gene>
<dbReference type="OrthoDB" id="9784009at2"/>
<evidence type="ECO:0000313" key="3">
    <source>
        <dbReference type="Proteomes" id="UP000239772"/>
    </source>
</evidence>
<dbReference type="Gene3D" id="3.60.15.10">
    <property type="entry name" value="Ribonuclease Z/Hydroxyacylglutathione hydrolase-like"/>
    <property type="match status" value="1"/>
</dbReference>
<evidence type="ECO:0000259" key="1">
    <source>
        <dbReference type="Pfam" id="PF00753"/>
    </source>
</evidence>
<feature type="domain" description="Metallo-beta-lactamase" evidence="1">
    <location>
        <begin position="23"/>
        <end position="68"/>
    </location>
</feature>
<proteinExistence type="predicted"/>
<evidence type="ECO:0000313" key="2">
    <source>
        <dbReference type="EMBL" id="PSC02496.1"/>
    </source>
</evidence>
<comment type="caution">
    <text evidence="2">The sequence shown here is derived from an EMBL/GenBank/DDBJ whole genome shotgun (WGS) entry which is preliminary data.</text>
</comment>
<organism evidence="2 3">
    <name type="scientific">Alsobacter soli</name>
    <dbReference type="NCBI Taxonomy" id="2109933"/>
    <lineage>
        <taxon>Bacteria</taxon>
        <taxon>Pseudomonadati</taxon>
        <taxon>Pseudomonadota</taxon>
        <taxon>Alphaproteobacteria</taxon>
        <taxon>Hyphomicrobiales</taxon>
        <taxon>Alsobacteraceae</taxon>
        <taxon>Alsobacter</taxon>
    </lineage>
</organism>
<dbReference type="Pfam" id="PF00753">
    <property type="entry name" value="Lactamase_B"/>
    <property type="match status" value="1"/>
</dbReference>
<name>A0A2T1HLH0_9HYPH</name>
<sequence length="94" mass="10475">MQAGLDPRHAPARGSLLRGGLPQGELLRYVHDQGYRLAWILDTHPHADHFSAAGYIKDKTGAPTGIGERVIDVQKLWKDIYNLPEFPADGSQWD</sequence>
<accession>A0A2T1HLH0</accession>
<feature type="non-terminal residue" evidence="2">
    <location>
        <position position="94"/>
    </location>
</feature>
<dbReference type="Proteomes" id="UP000239772">
    <property type="component" value="Unassembled WGS sequence"/>
</dbReference>
<dbReference type="SUPFAM" id="SSF56281">
    <property type="entry name" value="Metallo-hydrolase/oxidoreductase"/>
    <property type="match status" value="1"/>
</dbReference>
<protein>
    <recommendedName>
        <fullName evidence="1">Metallo-beta-lactamase domain-containing protein</fullName>
    </recommendedName>
</protein>
<dbReference type="EMBL" id="PVZS01000055">
    <property type="protein sequence ID" value="PSC02496.1"/>
    <property type="molecule type" value="Genomic_DNA"/>
</dbReference>
<dbReference type="InterPro" id="IPR036866">
    <property type="entry name" value="RibonucZ/Hydroxyglut_hydro"/>
</dbReference>